<accession>A0A1M6ACI6</accession>
<dbReference type="PIRSF" id="PIRSF006268">
    <property type="entry name" value="ApbE"/>
    <property type="match status" value="1"/>
</dbReference>
<keyword evidence="7 10" id="KW-0460">Magnesium</keyword>
<feature type="binding site" evidence="11">
    <location>
        <position position="166"/>
    </location>
    <ligand>
        <name>Mg(2+)</name>
        <dbReference type="ChEBI" id="CHEBI:18420"/>
    </ligand>
</feature>
<dbReference type="PANTHER" id="PTHR30040">
    <property type="entry name" value="THIAMINE BIOSYNTHESIS LIPOPROTEIN APBE"/>
    <property type="match status" value="1"/>
</dbReference>
<evidence type="ECO:0000256" key="3">
    <source>
        <dbReference type="ARBA" id="ARBA00022630"/>
    </source>
</evidence>
<keyword evidence="12" id="KW-0997">Cell inner membrane</keyword>
<evidence type="ECO:0000256" key="11">
    <source>
        <dbReference type="PIRSR" id="PIRSR006268-2"/>
    </source>
</evidence>
<comment type="similarity">
    <text evidence="10 12">Belongs to the ApbE family.</text>
</comment>
<keyword evidence="5 10" id="KW-0479">Metal-binding</keyword>
<evidence type="ECO:0000256" key="9">
    <source>
        <dbReference type="ARBA" id="ARBA00048540"/>
    </source>
</evidence>
<dbReference type="Gene3D" id="3.10.520.10">
    <property type="entry name" value="ApbE-like domains"/>
    <property type="match status" value="1"/>
</dbReference>
<evidence type="ECO:0000256" key="4">
    <source>
        <dbReference type="ARBA" id="ARBA00022679"/>
    </source>
</evidence>
<dbReference type="PROSITE" id="PS51257">
    <property type="entry name" value="PROKAR_LIPOPROTEIN"/>
    <property type="match status" value="1"/>
</dbReference>
<keyword evidence="4 10" id="KW-0808">Transferase</keyword>
<comment type="function">
    <text evidence="12">Flavin transferase that catalyzes the transfer of the FMN moiety of FAD and its covalent binding to the hydroxyl group of a threonine residue in a target flavoprotein.</text>
</comment>
<evidence type="ECO:0000256" key="6">
    <source>
        <dbReference type="ARBA" id="ARBA00022827"/>
    </source>
</evidence>
<feature type="signal peptide" evidence="12">
    <location>
        <begin position="1"/>
        <end position="24"/>
    </location>
</feature>
<dbReference type="Proteomes" id="UP000184342">
    <property type="component" value="Unassembled WGS sequence"/>
</dbReference>
<keyword evidence="12 13" id="KW-0449">Lipoprotein</keyword>
<dbReference type="EC" id="2.7.1.180" evidence="1 10"/>
<keyword evidence="14" id="KW-1185">Reference proteome</keyword>
<evidence type="ECO:0000256" key="7">
    <source>
        <dbReference type="ARBA" id="ARBA00022842"/>
    </source>
</evidence>
<evidence type="ECO:0000256" key="8">
    <source>
        <dbReference type="ARBA" id="ARBA00031306"/>
    </source>
</evidence>
<dbReference type="GO" id="GO:0016740">
    <property type="term" value="F:transferase activity"/>
    <property type="evidence" value="ECO:0007669"/>
    <property type="project" value="UniProtKB-UniRule"/>
</dbReference>
<dbReference type="InterPro" id="IPR003374">
    <property type="entry name" value="ApbE-like_sf"/>
</dbReference>
<evidence type="ECO:0000313" key="14">
    <source>
        <dbReference type="Proteomes" id="UP000184342"/>
    </source>
</evidence>
<dbReference type="GO" id="GO:0005886">
    <property type="term" value="C:plasma membrane"/>
    <property type="evidence" value="ECO:0007669"/>
    <property type="project" value="UniProtKB-SubCell"/>
</dbReference>
<evidence type="ECO:0000256" key="12">
    <source>
        <dbReference type="RuleBase" id="RU363002"/>
    </source>
</evidence>
<dbReference type="SUPFAM" id="SSF143631">
    <property type="entry name" value="ApbE-like"/>
    <property type="match status" value="1"/>
</dbReference>
<sequence>MKKTIIVLALLLLTLTGCSNDSSADTVTKTDFYFDTVVTITLYGETDASIIDECFSICAGYEQLFSRTIETSEISILNRDKILASPSPDTLDIINTALQYSALTDGKFDITVAGLSQLWAFTSDNPAVPGNEAIKEALKGVGSKYISINDGSVRLTNPATSIDLGALAKGYIADKLKEYLLSQNVKSAVIDLGGNVLLVGSKPDGSAYRIGIQKPFAKRNESLAIVQGSDISIVSSGNYERYFYENGKLYHHILDTTTGYPVENNLSSVTILSSSSLDGDCLSTSCFALGLEKGMELIESLDGIEAVFVDKDDNMYLSSGLKKTDGNIITISPQS</sequence>
<protein>
    <recommendedName>
        <fullName evidence="2 10">FAD:protein FMN transferase</fullName>
        <ecNumber evidence="1 10">2.7.1.180</ecNumber>
    </recommendedName>
    <alternativeName>
        <fullName evidence="8 10">Flavin transferase</fullName>
    </alternativeName>
</protein>
<comment type="cofactor">
    <cofactor evidence="11">
        <name>Mg(2+)</name>
        <dbReference type="ChEBI" id="CHEBI:18420"/>
    </cofactor>
    <cofactor evidence="11">
        <name>Mn(2+)</name>
        <dbReference type="ChEBI" id="CHEBI:29035"/>
    </cofactor>
    <text evidence="11">Magnesium. Can also use manganese.</text>
</comment>
<dbReference type="GO" id="GO:0046872">
    <property type="term" value="F:metal ion binding"/>
    <property type="evidence" value="ECO:0007669"/>
    <property type="project" value="UniProtKB-UniRule"/>
</dbReference>
<evidence type="ECO:0000313" key="13">
    <source>
        <dbReference type="EMBL" id="SHI34137.1"/>
    </source>
</evidence>
<keyword evidence="12" id="KW-1003">Cell membrane</keyword>
<dbReference type="Pfam" id="PF02424">
    <property type="entry name" value="ApbE"/>
    <property type="match status" value="1"/>
</dbReference>
<gene>
    <name evidence="13" type="ORF">SAMN02745691_00130</name>
</gene>
<keyword evidence="6 10" id="KW-0274">FAD</keyword>
<dbReference type="EMBL" id="FQYT01000002">
    <property type="protein sequence ID" value="SHI34137.1"/>
    <property type="molecule type" value="Genomic_DNA"/>
</dbReference>
<feature type="binding site" evidence="11">
    <location>
        <position position="284"/>
    </location>
    <ligand>
        <name>Mg(2+)</name>
        <dbReference type="ChEBI" id="CHEBI:18420"/>
    </ligand>
</feature>
<comment type="subcellular location">
    <subcellularLocation>
        <location evidence="12">Cell inner membrane</location>
        <topology evidence="12">Lipid-anchor</topology>
        <orientation evidence="12">Periplasmic side</orientation>
    </subcellularLocation>
</comment>
<dbReference type="OrthoDB" id="9778595at2"/>
<keyword evidence="12" id="KW-0472">Membrane</keyword>
<evidence type="ECO:0000256" key="5">
    <source>
        <dbReference type="ARBA" id="ARBA00022723"/>
    </source>
</evidence>
<dbReference type="AlphaFoldDB" id="A0A1M6ACI6"/>
<dbReference type="RefSeq" id="WP_073992432.1">
    <property type="nucleotide sequence ID" value="NZ_FQYT01000002.1"/>
</dbReference>
<dbReference type="PANTHER" id="PTHR30040:SF2">
    <property type="entry name" value="FAD:PROTEIN FMN TRANSFERASE"/>
    <property type="match status" value="1"/>
</dbReference>
<reference evidence="13 14" key="1">
    <citation type="submission" date="2016-11" db="EMBL/GenBank/DDBJ databases">
        <authorList>
            <person name="Jaros S."/>
            <person name="Januszkiewicz K."/>
            <person name="Wedrychowicz H."/>
        </authorList>
    </citation>
    <scope>NUCLEOTIDE SEQUENCE [LARGE SCALE GENOMIC DNA]</scope>
    <source>
        <strain evidence="13 14">DSM 15970</strain>
    </source>
</reference>
<comment type="catalytic activity">
    <reaction evidence="9 10 12">
        <text>L-threonyl-[protein] + FAD = FMN-L-threonyl-[protein] + AMP + H(+)</text>
        <dbReference type="Rhea" id="RHEA:36847"/>
        <dbReference type="Rhea" id="RHEA-COMP:11060"/>
        <dbReference type="Rhea" id="RHEA-COMP:11061"/>
        <dbReference type="ChEBI" id="CHEBI:15378"/>
        <dbReference type="ChEBI" id="CHEBI:30013"/>
        <dbReference type="ChEBI" id="CHEBI:57692"/>
        <dbReference type="ChEBI" id="CHEBI:74257"/>
        <dbReference type="ChEBI" id="CHEBI:456215"/>
        <dbReference type="EC" id="2.7.1.180"/>
    </reaction>
</comment>
<evidence type="ECO:0000256" key="1">
    <source>
        <dbReference type="ARBA" id="ARBA00011955"/>
    </source>
</evidence>
<dbReference type="InterPro" id="IPR024932">
    <property type="entry name" value="ApbE"/>
</dbReference>
<evidence type="ECO:0000256" key="10">
    <source>
        <dbReference type="PIRNR" id="PIRNR006268"/>
    </source>
</evidence>
<keyword evidence="3 10" id="KW-0285">Flavoprotein</keyword>
<proteinExistence type="inferred from homology"/>
<evidence type="ECO:0000256" key="2">
    <source>
        <dbReference type="ARBA" id="ARBA00016337"/>
    </source>
</evidence>
<feature type="chain" id="PRO_5011808886" description="FAD:protein FMN transferase" evidence="12">
    <location>
        <begin position="25"/>
        <end position="335"/>
    </location>
</feature>
<dbReference type="STRING" id="1122934.SAMN02745691_00130"/>
<keyword evidence="12" id="KW-0732">Signal</keyword>
<organism evidence="13 14">
    <name type="scientific">Parasporobacterium paucivorans DSM 15970</name>
    <dbReference type="NCBI Taxonomy" id="1122934"/>
    <lineage>
        <taxon>Bacteria</taxon>
        <taxon>Bacillati</taxon>
        <taxon>Bacillota</taxon>
        <taxon>Clostridia</taxon>
        <taxon>Lachnospirales</taxon>
        <taxon>Lachnospiraceae</taxon>
        <taxon>Parasporobacterium</taxon>
    </lineage>
</organism>
<feature type="binding site" evidence="11">
    <location>
        <position position="280"/>
    </location>
    <ligand>
        <name>Mg(2+)</name>
        <dbReference type="ChEBI" id="CHEBI:18420"/>
    </ligand>
</feature>
<name>A0A1M6ACI6_9FIRM</name>